<dbReference type="SUPFAM" id="SSF81321">
    <property type="entry name" value="Family A G protein-coupled receptor-like"/>
    <property type="match status" value="1"/>
</dbReference>
<evidence type="ECO:0000256" key="4">
    <source>
        <dbReference type="ARBA" id="ARBA00023136"/>
    </source>
</evidence>
<comment type="caution">
    <text evidence="7">The sequence shown here is derived from an EMBL/GenBank/DDBJ whole genome shotgun (WGS) entry which is preliminary data.</text>
</comment>
<dbReference type="PROSITE" id="PS50262">
    <property type="entry name" value="G_PROTEIN_RECEP_F1_2"/>
    <property type="match status" value="1"/>
</dbReference>
<dbReference type="Proteomes" id="UP000596742">
    <property type="component" value="Unassembled WGS sequence"/>
</dbReference>
<evidence type="ECO:0000313" key="7">
    <source>
        <dbReference type="EMBL" id="VDI17816.1"/>
    </source>
</evidence>
<dbReference type="AlphaFoldDB" id="A0A8B6DEC3"/>
<evidence type="ECO:0000256" key="2">
    <source>
        <dbReference type="ARBA" id="ARBA00022692"/>
    </source>
</evidence>
<proteinExistence type="predicted"/>
<dbReference type="Pfam" id="PF00001">
    <property type="entry name" value="7tm_1"/>
    <property type="match status" value="1"/>
</dbReference>
<feature type="transmembrane region" description="Helical" evidence="5">
    <location>
        <begin position="7"/>
        <end position="26"/>
    </location>
</feature>
<keyword evidence="3 5" id="KW-1133">Transmembrane helix</keyword>
<evidence type="ECO:0000256" key="5">
    <source>
        <dbReference type="SAM" id="Phobius"/>
    </source>
</evidence>
<dbReference type="GO" id="GO:0004930">
    <property type="term" value="F:G protein-coupled receptor activity"/>
    <property type="evidence" value="ECO:0007669"/>
    <property type="project" value="InterPro"/>
</dbReference>
<keyword evidence="2 5" id="KW-0812">Transmembrane</keyword>
<comment type="subcellular location">
    <subcellularLocation>
        <location evidence="1">Membrane</location>
    </subcellularLocation>
</comment>
<dbReference type="GO" id="GO:0016020">
    <property type="term" value="C:membrane"/>
    <property type="evidence" value="ECO:0007669"/>
    <property type="project" value="UniProtKB-SubCell"/>
</dbReference>
<dbReference type="Gene3D" id="1.20.1070.10">
    <property type="entry name" value="Rhodopsin 7-helix transmembrane proteins"/>
    <property type="match status" value="1"/>
</dbReference>
<gene>
    <name evidence="7" type="ORF">MGAL_10B051385</name>
</gene>
<feature type="transmembrane region" description="Helical" evidence="5">
    <location>
        <begin position="94"/>
        <end position="120"/>
    </location>
</feature>
<sequence length="185" mass="20903">MCGTGPICLIYTMIISYVGILFLFFGNRKANECNYPDVIENNESKLILGIDIPVLILTLLISSLYTVVVAKIIQRHKQVHPLSRNTATRLKHCGITLGILIVVSFMAVLPRSVYSFFVLVKPESVTVSMRRITNSLYIIKPLLDPFIYILRIKTFRRYLHIDCCSRILVSDEVVVFAIPNNVANG</sequence>
<dbReference type="InterPro" id="IPR017452">
    <property type="entry name" value="GPCR_Rhodpsn_7TM"/>
</dbReference>
<evidence type="ECO:0000313" key="8">
    <source>
        <dbReference type="Proteomes" id="UP000596742"/>
    </source>
</evidence>
<evidence type="ECO:0000259" key="6">
    <source>
        <dbReference type="PROSITE" id="PS50262"/>
    </source>
</evidence>
<accession>A0A8B6DEC3</accession>
<evidence type="ECO:0000256" key="1">
    <source>
        <dbReference type="ARBA" id="ARBA00004370"/>
    </source>
</evidence>
<dbReference type="EMBL" id="UYJE01003259">
    <property type="protein sequence ID" value="VDI17816.1"/>
    <property type="molecule type" value="Genomic_DNA"/>
</dbReference>
<protein>
    <recommendedName>
        <fullName evidence="6">G-protein coupled receptors family 1 profile domain-containing protein</fullName>
    </recommendedName>
</protein>
<keyword evidence="4 5" id="KW-0472">Membrane</keyword>
<feature type="transmembrane region" description="Helical" evidence="5">
    <location>
        <begin position="46"/>
        <end position="73"/>
    </location>
</feature>
<dbReference type="OrthoDB" id="9975554at2759"/>
<dbReference type="InterPro" id="IPR000276">
    <property type="entry name" value="GPCR_Rhodpsn"/>
</dbReference>
<name>A0A8B6DEC3_MYTGA</name>
<organism evidence="7 8">
    <name type="scientific">Mytilus galloprovincialis</name>
    <name type="common">Mediterranean mussel</name>
    <dbReference type="NCBI Taxonomy" id="29158"/>
    <lineage>
        <taxon>Eukaryota</taxon>
        <taxon>Metazoa</taxon>
        <taxon>Spiralia</taxon>
        <taxon>Lophotrochozoa</taxon>
        <taxon>Mollusca</taxon>
        <taxon>Bivalvia</taxon>
        <taxon>Autobranchia</taxon>
        <taxon>Pteriomorphia</taxon>
        <taxon>Mytilida</taxon>
        <taxon>Mytiloidea</taxon>
        <taxon>Mytilidae</taxon>
        <taxon>Mytilinae</taxon>
        <taxon>Mytilus</taxon>
    </lineage>
</organism>
<reference evidence="7" key="1">
    <citation type="submission" date="2018-11" db="EMBL/GenBank/DDBJ databases">
        <authorList>
            <person name="Alioto T."/>
            <person name="Alioto T."/>
        </authorList>
    </citation>
    <scope>NUCLEOTIDE SEQUENCE</scope>
</reference>
<keyword evidence="8" id="KW-1185">Reference proteome</keyword>
<feature type="domain" description="G-protein coupled receptors family 1 profile" evidence="6">
    <location>
        <begin position="1"/>
        <end position="148"/>
    </location>
</feature>
<evidence type="ECO:0000256" key="3">
    <source>
        <dbReference type="ARBA" id="ARBA00022989"/>
    </source>
</evidence>